<dbReference type="Pfam" id="PF00691">
    <property type="entry name" value="OmpA"/>
    <property type="match status" value="1"/>
</dbReference>
<dbReference type="InterPro" id="IPR036737">
    <property type="entry name" value="OmpA-like_sf"/>
</dbReference>
<dbReference type="InterPro" id="IPR006665">
    <property type="entry name" value="OmpA-like"/>
</dbReference>
<comment type="subcellular location">
    <subcellularLocation>
        <location evidence="1">Cell outer membrane</location>
    </subcellularLocation>
</comment>
<reference evidence="6 7" key="1">
    <citation type="journal article" date="2019" name="Int. J. Syst. Evol. Microbiol.">
        <title>The Global Catalogue of Microorganisms (GCM) 10K type strain sequencing project: providing services to taxonomists for standard genome sequencing and annotation.</title>
        <authorList>
            <consortium name="The Broad Institute Genomics Platform"/>
            <consortium name="The Broad Institute Genome Sequencing Center for Infectious Disease"/>
            <person name="Wu L."/>
            <person name="Ma J."/>
        </authorList>
    </citation>
    <scope>NUCLEOTIDE SEQUENCE [LARGE SCALE GENOMIC DNA]</scope>
    <source>
        <strain evidence="6 7">JCM 14162</strain>
    </source>
</reference>
<sequence length="255" mass="26074">MEVGGKILTGTAATALLALVGHYTTGESYITGLEKAAQTELTAQGMDGVEVSFAREPLSRKAILSGDVPDEMKQSALDAVAETTGSSASWAGTNLVSGGNIDDGAADNSDASGDDANPAVASCQNSVDQAIGGEKLSFRSGSAYISPASNKLLDKIAAALKPCPDLVVAVGGHTDDNGNAEVNKILSQERADRVRAGLIERGIPENLVTATGFGAEQPLATGGGAEADAQNRRIEFKVQATNNNQINDAKSQQEG</sequence>
<dbReference type="PROSITE" id="PS01068">
    <property type="entry name" value="OMPA_1"/>
    <property type="match status" value="1"/>
</dbReference>
<organism evidence="6 7">
    <name type="scientific">Parasphingorhabdus litoris</name>
    <dbReference type="NCBI Taxonomy" id="394733"/>
    <lineage>
        <taxon>Bacteria</taxon>
        <taxon>Pseudomonadati</taxon>
        <taxon>Pseudomonadota</taxon>
        <taxon>Alphaproteobacteria</taxon>
        <taxon>Sphingomonadales</taxon>
        <taxon>Sphingomonadaceae</taxon>
        <taxon>Parasphingorhabdus</taxon>
    </lineage>
</organism>
<dbReference type="RefSeq" id="WP_229955835.1">
    <property type="nucleotide sequence ID" value="NZ_BAAAEM010000003.1"/>
</dbReference>
<feature type="domain" description="OmpA-like" evidence="5">
    <location>
        <begin position="125"/>
        <end position="242"/>
    </location>
</feature>
<accession>A0ABN1B0C3</accession>
<evidence type="ECO:0000256" key="2">
    <source>
        <dbReference type="ARBA" id="ARBA00023136"/>
    </source>
</evidence>
<dbReference type="InterPro" id="IPR006690">
    <property type="entry name" value="OMPA-like_CS"/>
</dbReference>
<gene>
    <name evidence="6" type="ORF">GCM10009096_33270</name>
</gene>
<dbReference type="CDD" id="cd07185">
    <property type="entry name" value="OmpA_C-like"/>
    <property type="match status" value="1"/>
</dbReference>
<keyword evidence="3" id="KW-0998">Cell outer membrane</keyword>
<evidence type="ECO:0000313" key="7">
    <source>
        <dbReference type="Proteomes" id="UP001500713"/>
    </source>
</evidence>
<dbReference type="PRINTS" id="PR01021">
    <property type="entry name" value="OMPADOMAIN"/>
</dbReference>
<evidence type="ECO:0000256" key="1">
    <source>
        <dbReference type="ARBA" id="ARBA00004442"/>
    </source>
</evidence>
<dbReference type="InterPro" id="IPR050330">
    <property type="entry name" value="Bact_OuterMem_StrucFunc"/>
</dbReference>
<dbReference type="InterPro" id="IPR006664">
    <property type="entry name" value="OMP_bac"/>
</dbReference>
<evidence type="ECO:0000313" key="6">
    <source>
        <dbReference type="EMBL" id="GAA0487705.1"/>
    </source>
</evidence>
<dbReference type="Proteomes" id="UP001500713">
    <property type="component" value="Unassembled WGS sequence"/>
</dbReference>
<evidence type="ECO:0000256" key="4">
    <source>
        <dbReference type="PROSITE-ProRule" id="PRU00473"/>
    </source>
</evidence>
<dbReference type="PANTHER" id="PTHR30329:SF21">
    <property type="entry name" value="LIPOPROTEIN YIAD-RELATED"/>
    <property type="match status" value="1"/>
</dbReference>
<dbReference type="EMBL" id="BAAAEM010000003">
    <property type="protein sequence ID" value="GAA0487705.1"/>
    <property type="molecule type" value="Genomic_DNA"/>
</dbReference>
<dbReference type="SUPFAM" id="SSF103088">
    <property type="entry name" value="OmpA-like"/>
    <property type="match status" value="1"/>
</dbReference>
<name>A0ABN1B0C3_9SPHN</name>
<comment type="caution">
    <text evidence="6">The sequence shown here is derived from an EMBL/GenBank/DDBJ whole genome shotgun (WGS) entry which is preliminary data.</text>
</comment>
<keyword evidence="7" id="KW-1185">Reference proteome</keyword>
<protein>
    <recommendedName>
        <fullName evidence="5">OmpA-like domain-containing protein</fullName>
    </recommendedName>
</protein>
<dbReference type="PROSITE" id="PS51123">
    <property type="entry name" value="OMPA_2"/>
    <property type="match status" value="1"/>
</dbReference>
<dbReference type="PANTHER" id="PTHR30329">
    <property type="entry name" value="STATOR ELEMENT OF FLAGELLAR MOTOR COMPLEX"/>
    <property type="match status" value="1"/>
</dbReference>
<evidence type="ECO:0000256" key="3">
    <source>
        <dbReference type="ARBA" id="ARBA00023237"/>
    </source>
</evidence>
<evidence type="ECO:0000259" key="5">
    <source>
        <dbReference type="PROSITE" id="PS51123"/>
    </source>
</evidence>
<proteinExistence type="predicted"/>
<keyword evidence="2 4" id="KW-0472">Membrane</keyword>
<dbReference type="Gene3D" id="3.30.1330.60">
    <property type="entry name" value="OmpA-like domain"/>
    <property type="match status" value="1"/>
</dbReference>